<name>A0A0F9SP82_9ZZZZ</name>
<evidence type="ECO:0000313" key="1">
    <source>
        <dbReference type="EMBL" id="KKN70820.1"/>
    </source>
</evidence>
<organism evidence="1">
    <name type="scientific">marine sediment metagenome</name>
    <dbReference type="NCBI Taxonomy" id="412755"/>
    <lineage>
        <taxon>unclassified sequences</taxon>
        <taxon>metagenomes</taxon>
        <taxon>ecological metagenomes</taxon>
    </lineage>
</organism>
<dbReference type="AlphaFoldDB" id="A0A0F9SP82"/>
<gene>
    <name evidence="1" type="ORF">LCGC14_0427120</name>
</gene>
<proteinExistence type="predicted"/>
<dbReference type="EMBL" id="LAZR01000396">
    <property type="protein sequence ID" value="KKN70820.1"/>
    <property type="molecule type" value="Genomic_DNA"/>
</dbReference>
<comment type="caution">
    <text evidence="1">The sequence shown here is derived from an EMBL/GenBank/DDBJ whole genome shotgun (WGS) entry which is preliminary data.</text>
</comment>
<sequence>MEAVHGQDVDKQMSLKHSHNKIKLINELQDLERDQERDQEYDFDACIDSLSDAENRLCETQDALAKLEFADPTDEKYMEAVEEANEVLKKYGAD</sequence>
<reference evidence="1" key="1">
    <citation type="journal article" date="2015" name="Nature">
        <title>Complex archaea that bridge the gap between prokaryotes and eukaryotes.</title>
        <authorList>
            <person name="Spang A."/>
            <person name="Saw J.H."/>
            <person name="Jorgensen S.L."/>
            <person name="Zaremba-Niedzwiedzka K."/>
            <person name="Martijn J."/>
            <person name="Lind A.E."/>
            <person name="van Eijk R."/>
            <person name="Schleper C."/>
            <person name="Guy L."/>
            <person name="Ettema T.J."/>
        </authorList>
    </citation>
    <scope>NUCLEOTIDE SEQUENCE</scope>
</reference>
<protein>
    <submittedName>
        <fullName evidence="1">Uncharacterized protein</fullName>
    </submittedName>
</protein>
<accession>A0A0F9SP82</accession>